<dbReference type="PANTHER" id="PTHR10374">
    <property type="entry name" value="LACTOYLGLUTATHIONE LYASE GLYOXALASE I"/>
    <property type="match status" value="1"/>
</dbReference>
<dbReference type="CDD" id="cd07233">
    <property type="entry name" value="GlxI_Zn"/>
    <property type="match status" value="2"/>
</dbReference>
<dbReference type="GO" id="GO:0004462">
    <property type="term" value="F:lactoylglutathione lyase activity"/>
    <property type="evidence" value="ECO:0007669"/>
    <property type="project" value="UniProtKB-UniRule"/>
</dbReference>
<dbReference type="PROSITE" id="PS00935">
    <property type="entry name" value="GLYOXALASE_I_2"/>
    <property type="match status" value="2"/>
</dbReference>
<feature type="domain" description="VOC" evidence="10">
    <location>
        <begin position="203"/>
        <end position="343"/>
    </location>
</feature>
<protein>
    <recommendedName>
        <fullName evidence="3 9">Lactoylglutathione lyase</fullName>
        <ecNumber evidence="3 9">4.4.1.5</ecNumber>
    </recommendedName>
    <alternativeName>
        <fullName evidence="9">Glyoxalase I</fullName>
    </alternativeName>
</protein>
<evidence type="ECO:0000256" key="3">
    <source>
        <dbReference type="ARBA" id="ARBA00012081"/>
    </source>
</evidence>
<dbReference type="GO" id="GO:0046872">
    <property type="term" value="F:metal ion binding"/>
    <property type="evidence" value="ECO:0007669"/>
    <property type="project" value="UniProtKB-UniRule"/>
</dbReference>
<evidence type="ECO:0000313" key="11">
    <source>
        <dbReference type="EMBL" id="CDF91632.1"/>
    </source>
</evidence>
<feature type="active site" description="Proton donor/acceptor" evidence="7">
    <location>
        <position position="184"/>
    </location>
</feature>
<comment type="catalytic activity">
    <reaction evidence="9">
        <text>(R)-S-lactoylglutathione = methylglyoxal + glutathione</text>
        <dbReference type="Rhea" id="RHEA:19069"/>
        <dbReference type="ChEBI" id="CHEBI:17158"/>
        <dbReference type="ChEBI" id="CHEBI:57474"/>
        <dbReference type="ChEBI" id="CHEBI:57925"/>
        <dbReference type="EC" id="4.4.1.5"/>
    </reaction>
</comment>
<evidence type="ECO:0000256" key="1">
    <source>
        <dbReference type="ARBA" id="ARBA00005008"/>
    </source>
</evidence>
<evidence type="ECO:0000256" key="5">
    <source>
        <dbReference type="ARBA" id="ARBA00022833"/>
    </source>
</evidence>
<keyword evidence="6 9" id="KW-0456">Lyase</keyword>
<dbReference type="Pfam" id="PF00903">
    <property type="entry name" value="Glyoxalase"/>
    <property type="match status" value="2"/>
</dbReference>
<dbReference type="SUPFAM" id="SSF54593">
    <property type="entry name" value="Glyoxalase/Bleomycin resistance protein/Dihydroxybiphenyl dioxygenase"/>
    <property type="match status" value="2"/>
</dbReference>
<name>A0A8J2TBF8_ZYGB2</name>
<dbReference type="PROSITE" id="PS51819">
    <property type="entry name" value="VOC"/>
    <property type="match status" value="2"/>
</dbReference>
<dbReference type="InterPro" id="IPR004361">
    <property type="entry name" value="Glyoxalase_1"/>
</dbReference>
<comment type="function">
    <text evidence="9">Catalyzes the conversion of hemimercaptal, formed from methylglyoxal and glutathione, to S-lactoylglutathione.</text>
</comment>
<evidence type="ECO:0000256" key="4">
    <source>
        <dbReference type="ARBA" id="ARBA00022723"/>
    </source>
</evidence>
<keyword evidence="5 8" id="KW-0862">Zinc</keyword>
<accession>A0A8J2TBF8</accession>
<dbReference type="EC" id="4.4.1.5" evidence="3 9"/>
<evidence type="ECO:0000256" key="7">
    <source>
        <dbReference type="PIRSR" id="PIRSR604361-1"/>
    </source>
</evidence>
<evidence type="ECO:0000256" key="8">
    <source>
        <dbReference type="PIRSR" id="PIRSR604361-3"/>
    </source>
</evidence>
<dbReference type="Gene3D" id="3.10.180.10">
    <property type="entry name" value="2,3-Dihydroxybiphenyl 1,2-Dioxygenase, domain 1"/>
    <property type="match status" value="2"/>
</dbReference>
<dbReference type="InterPro" id="IPR018146">
    <property type="entry name" value="Glyoxalase_1_CS"/>
</dbReference>
<dbReference type="AlphaFoldDB" id="A0A8J2TBF8"/>
<dbReference type="InterPro" id="IPR037523">
    <property type="entry name" value="VOC_core"/>
</dbReference>
<evidence type="ECO:0000313" key="12">
    <source>
        <dbReference type="Proteomes" id="UP000019375"/>
    </source>
</evidence>
<comment type="pathway">
    <text evidence="1 9">Secondary metabolite metabolism; methylglyoxal degradation; (R)-lactate from methylglyoxal: step 1/2.</text>
</comment>
<evidence type="ECO:0000256" key="2">
    <source>
        <dbReference type="ARBA" id="ARBA00010363"/>
    </source>
</evidence>
<reference evidence="12" key="1">
    <citation type="journal article" date="2013" name="Genome Announc.">
        <title>Genome sequence of the food spoilage yeast Zygosaccharomyces bailii CLIB 213(T).</title>
        <authorList>
            <person name="Galeote V."/>
            <person name="Bigey F."/>
            <person name="Devillers H."/>
            <person name="Neuveglise C."/>
            <person name="Dequin S."/>
        </authorList>
    </citation>
    <scope>NUCLEOTIDE SEQUENCE [LARGE SCALE GENOMIC DNA]</scope>
    <source>
        <strain evidence="12">CLIB 213 / ATCC 58445 / CBS 680 / CCRC 21525 / NBRC 1098 / NCYC 1416 / NRRL Y-2227</strain>
    </source>
</reference>
<evidence type="ECO:0000256" key="6">
    <source>
        <dbReference type="ARBA" id="ARBA00023239"/>
    </source>
</evidence>
<comment type="similarity">
    <text evidence="2 9">Belongs to the glyoxalase I family.</text>
</comment>
<dbReference type="PANTHER" id="PTHR10374:SF30">
    <property type="entry name" value="LACTOYLGLUTATHIONE LYASE"/>
    <property type="match status" value="1"/>
</dbReference>
<feature type="binding site" evidence="8">
    <location>
        <position position="184"/>
    </location>
    <ligand>
        <name>Zn(2+)</name>
        <dbReference type="ChEBI" id="CHEBI:29105"/>
        <note>ligand shared between dimeric partners</note>
    </ligand>
</feature>
<gene>
    <name evidence="11" type="ORF">BN860_03378g</name>
</gene>
<dbReference type="InterPro" id="IPR029068">
    <property type="entry name" value="Glyas_Bleomycin-R_OHBP_Dase"/>
</dbReference>
<dbReference type="NCBIfam" id="TIGR00068">
    <property type="entry name" value="glyox_I"/>
    <property type="match status" value="2"/>
</dbReference>
<feature type="domain" description="VOC" evidence="10">
    <location>
        <begin position="43"/>
        <end position="188"/>
    </location>
</feature>
<proteinExistence type="inferred from homology"/>
<sequence>MLSTPLRRLGLIRQISRTMATATSEATYYTKKIYSAVGDPTLMLNHTCLRVKDPVKSVDFYKKYFGMISLGKKDFEDMKFSLYFLAFPWQNLVKNEKGEVEIFANRGVLELTHNWGTEKDPEFKINNGNEEPHRGFGHICFSVANIEETCKRLESEGVKFRKRMQDGRQKDIAFALDADGYWIELIQYVKEEGAGPKEDVGDRFNHTMIRVKDATKSLEFYRNVLGMTLHRTSEHPNAKFTLYFLGYDIPHEDNTASTQFLLELTHNWGTEKDPNFHYHNGNEDPQGYGHICISCKDPGVLCEEIEQKYNEQITWSPRWNHGKMKNLAFIKDPDGYSIEIVPSNLIL</sequence>
<comment type="cofactor">
    <cofactor evidence="8">
        <name>Zn(2+)</name>
        <dbReference type="ChEBI" id="CHEBI:29105"/>
    </cofactor>
    <text evidence="8">Binds 1 zinc ion per subunit. In the homodimer, two zinc ions are bound between subunits.</text>
</comment>
<dbReference type="PROSITE" id="PS00934">
    <property type="entry name" value="GLYOXALASE_I_1"/>
    <property type="match status" value="2"/>
</dbReference>
<feature type="binding site" evidence="8">
    <location>
        <position position="110"/>
    </location>
    <ligand>
        <name>Zn(2+)</name>
        <dbReference type="ChEBI" id="CHEBI:29105"/>
        <note>ligand shared between dimeric partners</note>
    </ligand>
</feature>
<evidence type="ECO:0000259" key="10">
    <source>
        <dbReference type="PROSITE" id="PS51819"/>
    </source>
</evidence>
<keyword evidence="12" id="KW-1185">Reference proteome</keyword>
<dbReference type="UniPathway" id="UPA00619">
    <property type="reaction ID" value="UER00675"/>
</dbReference>
<dbReference type="Proteomes" id="UP000019375">
    <property type="component" value="Unassembled WGS sequence"/>
</dbReference>
<keyword evidence="4 8" id="KW-0479">Metal-binding</keyword>
<feature type="binding site" evidence="8">
    <location>
        <position position="138"/>
    </location>
    <ligand>
        <name>Zn(2+)</name>
        <dbReference type="ChEBI" id="CHEBI:29105"/>
        <note>ligand shared between dimeric partners</note>
    </ligand>
</feature>
<dbReference type="InterPro" id="IPR004360">
    <property type="entry name" value="Glyas_Fos-R_dOase_dom"/>
</dbReference>
<organism evidence="11 12">
    <name type="scientific">Zygosaccharomyces bailii (strain CLIB 213 / ATCC 58445 / CBS 680 / BCRC 21525 / NBRC 1098 / NCYC 1416 / NRRL Y-2227)</name>
    <dbReference type="NCBI Taxonomy" id="1333698"/>
    <lineage>
        <taxon>Eukaryota</taxon>
        <taxon>Fungi</taxon>
        <taxon>Dikarya</taxon>
        <taxon>Ascomycota</taxon>
        <taxon>Saccharomycotina</taxon>
        <taxon>Saccharomycetes</taxon>
        <taxon>Saccharomycetales</taxon>
        <taxon>Saccharomycetaceae</taxon>
        <taxon>Zygosaccharomyces</taxon>
    </lineage>
</organism>
<dbReference type="OrthoDB" id="16820at2759"/>
<dbReference type="EMBL" id="HG316465">
    <property type="protein sequence ID" value="CDF91632.1"/>
    <property type="molecule type" value="Genomic_DNA"/>
</dbReference>
<evidence type="ECO:0000256" key="9">
    <source>
        <dbReference type="RuleBase" id="RU361179"/>
    </source>
</evidence>